<dbReference type="InParanoid" id="F4RCN9"/>
<dbReference type="EMBL" id="GL883096">
    <property type="protein sequence ID" value="EGG10015.1"/>
    <property type="molecule type" value="Genomic_DNA"/>
</dbReference>
<dbReference type="RefSeq" id="XP_007407069.1">
    <property type="nucleotide sequence ID" value="XM_007407007.1"/>
</dbReference>
<dbReference type="KEGG" id="mlr:MELLADRAFT_95104"/>
<accession>F4RCN9</accession>
<reference evidence="2" key="1">
    <citation type="journal article" date="2011" name="Proc. Natl. Acad. Sci. U.S.A.">
        <title>Obligate biotrophy features unraveled by the genomic analysis of rust fungi.</title>
        <authorList>
            <person name="Duplessis S."/>
            <person name="Cuomo C.A."/>
            <person name="Lin Y.-C."/>
            <person name="Aerts A."/>
            <person name="Tisserant E."/>
            <person name="Veneault-Fourrey C."/>
            <person name="Joly D.L."/>
            <person name="Hacquard S."/>
            <person name="Amselem J."/>
            <person name="Cantarel B.L."/>
            <person name="Chiu R."/>
            <person name="Coutinho P.M."/>
            <person name="Feau N."/>
            <person name="Field M."/>
            <person name="Frey P."/>
            <person name="Gelhaye E."/>
            <person name="Goldberg J."/>
            <person name="Grabherr M.G."/>
            <person name="Kodira C.D."/>
            <person name="Kohler A."/>
            <person name="Kuees U."/>
            <person name="Lindquist E.A."/>
            <person name="Lucas S.M."/>
            <person name="Mago R."/>
            <person name="Mauceli E."/>
            <person name="Morin E."/>
            <person name="Murat C."/>
            <person name="Pangilinan J.L."/>
            <person name="Park R."/>
            <person name="Pearson M."/>
            <person name="Quesneville H."/>
            <person name="Rouhier N."/>
            <person name="Sakthikumar S."/>
            <person name="Salamov A.A."/>
            <person name="Schmutz J."/>
            <person name="Selles B."/>
            <person name="Shapiro H."/>
            <person name="Tanguay P."/>
            <person name="Tuskan G.A."/>
            <person name="Henrissat B."/>
            <person name="Van de Peer Y."/>
            <person name="Rouze P."/>
            <person name="Ellis J.G."/>
            <person name="Dodds P.N."/>
            <person name="Schein J.E."/>
            <person name="Zhong S."/>
            <person name="Hamelin R.C."/>
            <person name="Grigoriev I.V."/>
            <person name="Szabo L.J."/>
            <person name="Martin F."/>
        </authorList>
    </citation>
    <scope>NUCLEOTIDE SEQUENCE [LARGE SCALE GENOMIC DNA]</scope>
    <source>
        <strain evidence="2">98AG31 / pathotype 3-4-7</strain>
    </source>
</reference>
<sequence>MLNMKTSLCTRCKTQALCTRCTSGIASEACSIEVLCRIPSIAKDLTQLKRTGENFSLWERELKVMIRNLSGSSDYLQHEFNKYDPRLNQAVFNLIFWSIDKELQHAINIDGSAGEAFQFLTDRFQSAPSTQCIMNRVDLPEEILDNIVNIIYLYSTKEDSTMRRRKNERITWDENLGQEEGVSNQLPPLTTFQSLAVVNRKYHRLCLPRMWQKLWFPTSSPEPLSRWTEGLLLNHGRLVKTFKFELEDLLLIDNAFGGEFRRSTYDNQVIPETLEDLTLYLRCGIGLMNIQKIFNACPRLESVSMDIREKSYLSQLSSPMKSRLIGLFGLIPQLQHLDLWNLHWGLHLPGEFVIDVLKELPSLVALELRRFQFVEKSSIEESLGWNLAQLQNLRKLRLEDVTCKDQTWNLNSWPRQLTSLEIYCRRGLTPVMVHNLLSGSAPCLTRLRLQFDYRPEESDVDILTDLPALKQLILGVPGFSLTSFKGCKNIESIDYKRIMNSDRWDMVKHILCTYPWPKLSVLNLYTTTIDSPNNWRRLDKKDVDEIWDAFNIKLLISTSCY</sequence>
<dbReference type="AlphaFoldDB" id="F4RCN9"/>
<evidence type="ECO:0000313" key="1">
    <source>
        <dbReference type="EMBL" id="EGG10015.1"/>
    </source>
</evidence>
<dbReference type="Gene3D" id="3.80.10.10">
    <property type="entry name" value="Ribonuclease Inhibitor"/>
    <property type="match status" value="1"/>
</dbReference>
<name>F4RCN9_MELLP</name>
<evidence type="ECO:0000313" key="2">
    <source>
        <dbReference type="Proteomes" id="UP000001072"/>
    </source>
</evidence>
<dbReference type="InterPro" id="IPR032675">
    <property type="entry name" value="LRR_dom_sf"/>
</dbReference>
<evidence type="ECO:0008006" key="3">
    <source>
        <dbReference type="Google" id="ProtNLM"/>
    </source>
</evidence>
<dbReference type="OrthoDB" id="10344654at2759"/>
<dbReference type="HOGENOM" id="CLU_038719_1_0_1"/>
<gene>
    <name evidence="1" type="ORF">MELLADRAFT_95104</name>
</gene>
<dbReference type="VEuPathDB" id="FungiDB:MELLADRAFT_95104"/>
<dbReference type="GeneID" id="18937131"/>
<proteinExistence type="predicted"/>
<keyword evidence="2" id="KW-1185">Reference proteome</keyword>
<organism evidence="2">
    <name type="scientific">Melampsora larici-populina (strain 98AG31 / pathotype 3-4-7)</name>
    <name type="common">Poplar leaf rust fungus</name>
    <dbReference type="NCBI Taxonomy" id="747676"/>
    <lineage>
        <taxon>Eukaryota</taxon>
        <taxon>Fungi</taxon>
        <taxon>Dikarya</taxon>
        <taxon>Basidiomycota</taxon>
        <taxon>Pucciniomycotina</taxon>
        <taxon>Pucciniomycetes</taxon>
        <taxon>Pucciniales</taxon>
        <taxon>Melampsoraceae</taxon>
        <taxon>Melampsora</taxon>
    </lineage>
</organism>
<dbReference type="SUPFAM" id="SSF52047">
    <property type="entry name" value="RNI-like"/>
    <property type="match status" value="1"/>
</dbReference>
<protein>
    <recommendedName>
        <fullName evidence="3">F-box domain-containing protein</fullName>
    </recommendedName>
</protein>
<dbReference type="Proteomes" id="UP000001072">
    <property type="component" value="Unassembled WGS sequence"/>
</dbReference>